<accession>A0AAV4X892</accession>
<dbReference type="AlphaFoldDB" id="A0AAV4X892"/>
<organism evidence="1 2">
    <name type="scientific">Caerostris darwini</name>
    <dbReference type="NCBI Taxonomy" id="1538125"/>
    <lineage>
        <taxon>Eukaryota</taxon>
        <taxon>Metazoa</taxon>
        <taxon>Ecdysozoa</taxon>
        <taxon>Arthropoda</taxon>
        <taxon>Chelicerata</taxon>
        <taxon>Arachnida</taxon>
        <taxon>Araneae</taxon>
        <taxon>Araneomorphae</taxon>
        <taxon>Entelegynae</taxon>
        <taxon>Araneoidea</taxon>
        <taxon>Araneidae</taxon>
        <taxon>Caerostris</taxon>
    </lineage>
</organism>
<keyword evidence="2" id="KW-1185">Reference proteome</keyword>
<gene>
    <name evidence="1" type="ORF">CDAR_543181</name>
</gene>
<dbReference type="EMBL" id="BPLQ01015707">
    <property type="protein sequence ID" value="GIY90074.1"/>
    <property type="molecule type" value="Genomic_DNA"/>
</dbReference>
<evidence type="ECO:0000313" key="1">
    <source>
        <dbReference type="EMBL" id="GIY90074.1"/>
    </source>
</evidence>
<evidence type="ECO:0000313" key="2">
    <source>
        <dbReference type="Proteomes" id="UP001054837"/>
    </source>
</evidence>
<sequence>MKNCLGRRNECVWPGQSAVEQSTRRRILERLLFRRTTTCGSLRDLTLNQERWRPPRLSGGGEWSVLRLSTTQFGQVHQERVIQYLWIQRVRQYPRSASIPYISRKAI</sequence>
<dbReference type="Proteomes" id="UP001054837">
    <property type="component" value="Unassembled WGS sequence"/>
</dbReference>
<protein>
    <submittedName>
        <fullName evidence="1">Uncharacterized protein</fullName>
    </submittedName>
</protein>
<proteinExistence type="predicted"/>
<reference evidence="1 2" key="1">
    <citation type="submission" date="2021-06" db="EMBL/GenBank/DDBJ databases">
        <title>Caerostris darwini draft genome.</title>
        <authorList>
            <person name="Kono N."/>
            <person name="Arakawa K."/>
        </authorList>
    </citation>
    <scope>NUCLEOTIDE SEQUENCE [LARGE SCALE GENOMIC DNA]</scope>
</reference>
<name>A0AAV4X892_9ARAC</name>
<comment type="caution">
    <text evidence="1">The sequence shown here is derived from an EMBL/GenBank/DDBJ whole genome shotgun (WGS) entry which is preliminary data.</text>
</comment>